<dbReference type="Proteomes" id="UP000175669">
    <property type="component" value="Unassembled WGS sequence"/>
</dbReference>
<dbReference type="EMBL" id="MASR01000003">
    <property type="protein sequence ID" value="OFE11283.1"/>
    <property type="molecule type" value="Genomic_DNA"/>
</dbReference>
<dbReference type="Pfam" id="PF13406">
    <property type="entry name" value="SLT_2"/>
    <property type="match status" value="1"/>
</dbReference>
<reference evidence="4" key="1">
    <citation type="submission" date="2016-07" db="EMBL/GenBank/DDBJ databases">
        <authorList>
            <person name="Florea S."/>
            <person name="Webb J.S."/>
            <person name="Jaromczyk J."/>
            <person name="Schardl C.L."/>
        </authorList>
    </citation>
    <scope>NUCLEOTIDE SEQUENCE [LARGE SCALE GENOMIC DNA]</scope>
    <source>
        <strain evidence="4">KCTC 42131</strain>
    </source>
</reference>
<dbReference type="AlphaFoldDB" id="A0A1E8CFU7"/>
<evidence type="ECO:0000256" key="1">
    <source>
        <dbReference type="SAM" id="SignalP"/>
    </source>
</evidence>
<dbReference type="FunFam" id="1.10.8.350:FF:000001">
    <property type="entry name" value="Lytic murein transglycosylase B"/>
    <property type="match status" value="1"/>
</dbReference>
<dbReference type="InterPro" id="IPR031304">
    <property type="entry name" value="SLT_2"/>
</dbReference>
<dbReference type="GO" id="GO:0008933">
    <property type="term" value="F:peptidoglycan lytic transglycosylase activity"/>
    <property type="evidence" value="ECO:0007669"/>
    <property type="project" value="TreeGrafter"/>
</dbReference>
<evidence type="ECO:0000313" key="4">
    <source>
        <dbReference type="Proteomes" id="UP000175669"/>
    </source>
</evidence>
<dbReference type="PANTHER" id="PTHR30163">
    <property type="entry name" value="MEMBRANE-BOUND LYTIC MUREIN TRANSGLYCOSYLASE B"/>
    <property type="match status" value="1"/>
</dbReference>
<dbReference type="InterPro" id="IPR011970">
    <property type="entry name" value="MltB_2"/>
</dbReference>
<proteinExistence type="predicted"/>
<keyword evidence="4" id="KW-1185">Reference proteome</keyword>
<accession>A0A1E8CFU7</accession>
<dbReference type="CDD" id="cd13399">
    <property type="entry name" value="Slt35-like"/>
    <property type="match status" value="1"/>
</dbReference>
<dbReference type="NCBIfam" id="TIGR02283">
    <property type="entry name" value="MltB_2"/>
    <property type="match status" value="1"/>
</dbReference>
<keyword evidence="1" id="KW-0732">Signal</keyword>
<comment type="caution">
    <text evidence="3">The sequence shown here is derived from an EMBL/GenBank/DDBJ whole genome shotgun (WGS) entry which is preliminary data.</text>
</comment>
<sequence length="350" mass="38810">MKALGAVVVSKYLVFFSLAAVLYLNTIAHAQTSSDNPPDPDFQPWLQSLIAEARELGIDEAIIEQALVPVTPIPQVVSNDRNQAEFVETLDEYLAKRVTDWRIQTGRERMAQHADVLADVAAKYGVPARFIVAIWGIETNYGNFTGGTDVVRALVTLAYDPRRADYFRRELLAALQILQQGHIDHADMKGSWAGAMGQSQFMPSSFVNYAVDHDNDGRRNIWTSEADVFASIANYLSQRGWQPGQRWGREVTLPDDYHERAGQWSQGDASFSCSVLRRHTVQRSLADWQVAGVRTADGADLPQADFPGSIVLPDGEDGSAFMTYPNFRAILSYNCANNYALAVAKLADSY</sequence>
<dbReference type="PANTHER" id="PTHR30163:SF8">
    <property type="entry name" value="LYTIC MUREIN TRANSGLYCOSYLASE"/>
    <property type="match status" value="1"/>
</dbReference>
<name>A0A1E8CFU7_9GAMM</name>
<dbReference type="STRING" id="1524254.PHACT_14500"/>
<feature type="signal peptide" evidence="1">
    <location>
        <begin position="1"/>
        <end position="30"/>
    </location>
</feature>
<gene>
    <name evidence="3" type="ORF">PHACT_14500</name>
</gene>
<dbReference type="InterPro" id="IPR023346">
    <property type="entry name" value="Lysozyme-like_dom_sf"/>
</dbReference>
<dbReference type="GO" id="GO:0009253">
    <property type="term" value="P:peptidoglycan catabolic process"/>
    <property type="evidence" value="ECO:0007669"/>
    <property type="project" value="TreeGrafter"/>
</dbReference>
<feature type="chain" id="PRO_5009211940" description="Transglycosylase SLT domain-containing protein" evidence="1">
    <location>
        <begin position="31"/>
        <end position="350"/>
    </location>
</feature>
<dbReference type="SUPFAM" id="SSF53955">
    <property type="entry name" value="Lysozyme-like"/>
    <property type="match status" value="1"/>
</dbReference>
<dbReference type="InterPro" id="IPR043426">
    <property type="entry name" value="MltB-like"/>
</dbReference>
<organism evidence="3 4">
    <name type="scientific">Pseudohongiella acticola</name>
    <dbReference type="NCBI Taxonomy" id="1524254"/>
    <lineage>
        <taxon>Bacteria</taxon>
        <taxon>Pseudomonadati</taxon>
        <taxon>Pseudomonadota</taxon>
        <taxon>Gammaproteobacteria</taxon>
        <taxon>Pseudomonadales</taxon>
        <taxon>Pseudohongiellaceae</taxon>
        <taxon>Pseudohongiella</taxon>
    </lineage>
</organism>
<dbReference type="Gene3D" id="1.10.8.350">
    <property type="entry name" value="Bacterial muramidase"/>
    <property type="match status" value="1"/>
</dbReference>
<feature type="domain" description="Transglycosylase SLT" evidence="2">
    <location>
        <begin position="42"/>
        <end position="348"/>
    </location>
</feature>
<evidence type="ECO:0000259" key="2">
    <source>
        <dbReference type="Pfam" id="PF13406"/>
    </source>
</evidence>
<dbReference type="Gene3D" id="1.10.530.10">
    <property type="match status" value="1"/>
</dbReference>
<protein>
    <recommendedName>
        <fullName evidence="2">Transglycosylase SLT domain-containing protein</fullName>
    </recommendedName>
</protein>
<evidence type="ECO:0000313" key="3">
    <source>
        <dbReference type="EMBL" id="OFE11283.1"/>
    </source>
</evidence>